<proteinExistence type="predicted"/>
<dbReference type="Proteomes" id="UP000003303">
    <property type="component" value="Unassembled WGS sequence"/>
</dbReference>
<name>C2MDG6_9PORP</name>
<dbReference type="EMBL" id="ACLR01000192">
    <property type="protein sequence ID" value="EEK16218.1"/>
    <property type="molecule type" value="Genomic_DNA"/>
</dbReference>
<reference evidence="1 2" key="1">
    <citation type="submission" date="2009-04" db="EMBL/GenBank/DDBJ databases">
        <authorList>
            <person name="Sebastian Y."/>
            <person name="Madupu R."/>
            <person name="Durkin A.S."/>
            <person name="Torralba M."/>
            <person name="Methe B."/>
            <person name="Sutton G.G."/>
            <person name="Strausberg R.L."/>
            <person name="Nelson K.E."/>
        </authorList>
    </citation>
    <scope>NUCLEOTIDE SEQUENCE [LARGE SCALE GENOMIC DNA]</scope>
    <source>
        <strain evidence="1 2">60-3</strain>
    </source>
</reference>
<dbReference type="STRING" id="596327.PORUE0001_0531"/>
<dbReference type="OrthoDB" id="1012460at2"/>
<dbReference type="RefSeq" id="WP_007365899.1">
    <property type="nucleotide sequence ID" value="NZ_ACLR01000192.1"/>
</dbReference>
<accession>C2MDG6</accession>
<evidence type="ECO:0000313" key="1">
    <source>
        <dbReference type="EMBL" id="EEK16218.1"/>
    </source>
</evidence>
<sequence length="67" mass="7744">MAKKTVTTGEYILNKLDNGSITVYRVYDNVKGALREIAEQEGFEYDNDWTTRQFGSKLMSFLEDREG</sequence>
<comment type="caution">
    <text evidence="1">The sequence shown here is derived from an EMBL/GenBank/DDBJ whole genome shotgun (WGS) entry which is preliminary data.</text>
</comment>
<evidence type="ECO:0000313" key="2">
    <source>
        <dbReference type="Proteomes" id="UP000003303"/>
    </source>
</evidence>
<keyword evidence="2" id="KW-1185">Reference proteome</keyword>
<gene>
    <name evidence="1" type="ORF">PORUE0001_0531</name>
</gene>
<protein>
    <submittedName>
        <fullName evidence="1">Uncharacterized protein</fullName>
    </submittedName>
</protein>
<organism evidence="1 2">
    <name type="scientific">Porphyromonas uenonis 60-3</name>
    <dbReference type="NCBI Taxonomy" id="596327"/>
    <lineage>
        <taxon>Bacteria</taxon>
        <taxon>Pseudomonadati</taxon>
        <taxon>Bacteroidota</taxon>
        <taxon>Bacteroidia</taxon>
        <taxon>Bacteroidales</taxon>
        <taxon>Porphyromonadaceae</taxon>
        <taxon>Porphyromonas</taxon>
    </lineage>
</organism>
<dbReference type="AlphaFoldDB" id="C2MDG6"/>